<proteinExistence type="predicted"/>
<protein>
    <submittedName>
        <fullName evidence="1">Uncharacterized protein</fullName>
    </submittedName>
</protein>
<reference evidence="1" key="2">
    <citation type="submission" date="2022-06" db="EMBL/GenBank/DDBJ databases">
        <title>Xiashengella guii gen. nov. sp. nov., a bacterium isolated form anaerobic digestion tank.</title>
        <authorList>
            <person name="Huang H."/>
        </authorList>
    </citation>
    <scope>NUCLEOTIDE SEQUENCE</scope>
    <source>
        <strain evidence="1">Ai-910</strain>
    </source>
</reference>
<dbReference type="AlphaFoldDB" id="A0A9J6ZNQ3"/>
<organism evidence="1 2">
    <name type="scientific">Xiashengella succiniciproducens</name>
    <dbReference type="NCBI Taxonomy" id="2949635"/>
    <lineage>
        <taxon>Bacteria</taxon>
        <taxon>Pseudomonadati</taxon>
        <taxon>Bacteroidota</taxon>
        <taxon>Bacteroidia</taxon>
        <taxon>Marinilabiliales</taxon>
        <taxon>Marinilabiliaceae</taxon>
        <taxon>Xiashengella</taxon>
    </lineage>
</organism>
<dbReference type="Proteomes" id="UP001056426">
    <property type="component" value="Chromosome"/>
</dbReference>
<reference evidence="1" key="1">
    <citation type="submission" date="2022-05" db="EMBL/GenBank/DDBJ databases">
        <authorList>
            <person name="Sun X."/>
        </authorList>
    </citation>
    <scope>NUCLEOTIDE SEQUENCE</scope>
    <source>
        <strain evidence="1">Ai-910</strain>
    </source>
</reference>
<sequence length="61" mass="7311">MFGRFAYVSVIFLVLLNPLYKLQHYLLRYKAFDTIIRCLSLTSYGWWGRYTTPRPDGKEKC</sequence>
<dbReference type="RefSeq" id="WP_250723498.1">
    <property type="nucleotide sequence ID" value="NZ_CP098400.1"/>
</dbReference>
<dbReference type="EMBL" id="CP098400">
    <property type="protein sequence ID" value="URW79538.1"/>
    <property type="molecule type" value="Genomic_DNA"/>
</dbReference>
<evidence type="ECO:0000313" key="1">
    <source>
        <dbReference type="EMBL" id="URW79538.1"/>
    </source>
</evidence>
<name>A0A9J6ZNQ3_9BACT</name>
<keyword evidence="2" id="KW-1185">Reference proteome</keyword>
<evidence type="ECO:0000313" key="2">
    <source>
        <dbReference type="Proteomes" id="UP001056426"/>
    </source>
</evidence>
<gene>
    <name evidence="1" type="ORF">M9189_11810</name>
</gene>
<accession>A0A9J6ZNQ3</accession>
<dbReference type="KEGG" id="alkq:M9189_11810"/>